<organism evidence="1 2">
    <name type="scientific">Mycoplasma seminis</name>
    <dbReference type="NCBI Taxonomy" id="512749"/>
    <lineage>
        <taxon>Bacteria</taxon>
        <taxon>Bacillati</taxon>
        <taxon>Mycoplasmatota</taxon>
        <taxon>Mollicutes</taxon>
        <taxon>Mycoplasmataceae</taxon>
        <taxon>Mycoplasma</taxon>
    </lineage>
</organism>
<dbReference type="Gene3D" id="3.40.50.300">
    <property type="entry name" value="P-loop containing nucleotide triphosphate hydrolases"/>
    <property type="match status" value="1"/>
</dbReference>
<name>A0ABY9H9H9_9MOLU</name>
<evidence type="ECO:0000313" key="1">
    <source>
        <dbReference type="EMBL" id="WLP85238.1"/>
    </source>
</evidence>
<protein>
    <submittedName>
        <fullName evidence="1">MarR family transcriptional regulator</fullName>
    </submittedName>
</protein>
<gene>
    <name evidence="1" type="ORF">Q8852_02860</name>
</gene>
<dbReference type="Proteomes" id="UP001237011">
    <property type="component" value="Chromosome"/>
</dbReference>
<dbReference type="RefSeq" id="WP_305937675.1">
    <property type="nucleotide sequence ID" value="NZ_CP132191.1"/>
</dbReference>
<sequence length="560" mass="64858">MKDNFITPPPKFTEEKLEQILHYTDSKDNPSFEAFKSKEFFEIQSGAKGVSKSFGGAIITIYRLVNEKYFNSMWCRNQYNHIKNTLVPMFKKVIDFLAKEHGLDYSPYINITNEAIYWNYDDGGDGRKVFFQNFEKIQAFQGVTLQNSNFFFGELVIDEPIEDPENKNWSPSDLRDLYKNQAENLPILIQNTVLRTVAPKDAQLKVKFFYNIFSTDHFLITDFHNKVIKFINEDETTSQEIMEELIQKNYLQKSDPEFSNGLGLICTMFTKYFVPSSQMSLIQKKQLEVLKSQNYRLWVITVVGFAFVSESKQTSFFLRDLIYKNGNEFSDNIEFISQNDFDSMLKNGEVLGVFDGYDPGKSDNASWCRVALLENGSIVVLNAIEDLKSLFSYKPSRVEVNRALIDLITADNARIQQILAMSGSANSYFNLQHFENPILTDNDHVVDYINLDLANSNVRDKGFLMSCRLAIRKDTKQHKFGIESRQKWIEWVLGNKLLKVVEQNSTKKLLWNLSRQYVEAGETKRDEKVFPEIYDLINAFEMACCLLYRKQPALIAKASQ</sequence>
<accession>A0ABY9H9H9</accession>
<keyword evidence="2" id="KW-1185">Reference proteome</keyword>
<reference evidence="1" key="1">
    <citation type="submission" date="2023-08" db="EMBL/GenBank/DDBJ databases">
        <title>Complete genome sequence of Mycoplasma seminis 2200.</title>
        <authorList>
            <person name="Spergser J."/>
        </authorList>
    </citation>
    <scope>NUCLEOTIDE SEQUENCE [LARGE SCALE GENOMIC DNA]</scope>
    <source>
        <strain evidence="1">2200</strain>
    </source>
</reference>
<dbReference type="EMBL" id="CP132191">
    <property type="protein sequence ID" value="WLP85238.1"/>
    <property type="molecule type" value="Genomic_DNA"/>
</dbReference>
<dbReference type="InterPro" id="IPR027417">
    <property type="entry name" value="P-loop_NTPase"/>
</dbReference>
<proteinExistence type="predicted"/>
<evidence type="ECO:0000313" key="2">
    <source>
        <dbReference type="Proteomes" id="UP001237011"/>
    </source>
</evidence>